<evidence type="ECO:0000313" key="3">
    <source>
        <dbReference type="Proteomes" id="UP000308652"/>
    </source>
</evidence>
<organism evidence="2 3">
    <name type="scientific">Crucibulum laeve</name>
    <dbReference type="NCBI Taxonomy" id="68775"/>
    <lineage>
        <taxon>Eukaryota</taxon>
        <taxon>Fungi</taxon>
        <taxon>Dikarya</taxon>
        <taxon>Basidiomycota</taxon>
        <taxon>Agaricomycotina</taxon>
        <taxon>Agaricomycetes</taxon>
        <taxon>Agaricomycetidae</taxon>
        <taxon>Agaricales</taxon>
        <taxon>Agaricineae</taxon>
        <taxon>Nidulariaceae</taxon>
        <taxon>Crucibulum</taxon>
    </lineage>
</organism>
<protein>
    <submittedName>
        <fullName evidence="2">Uncharacterized protein</fullName>
    </submittedName>
</protein>
<dbReference type="EMBL" id="ML213693">
    <property type="protein sequence ID" value="TFK31969.1"/>
    <property type="molecule type" value="Genomic_DNA"/>
</dbReference>
<feature type="region of interest" description="Disordered" evidence="1">
    <location>
        <begin position="88"/>
        <end position="126"/>
    </location>
</feature>
<accession>A0A5C3LFQ8</accession>
<dbReference type="AlphaFoldDB" id="A0A5C3LFQ8"/>
<evidence type="ECO:0000256" key="1">
    <source>
        <dbReference type="SAM" id="MobiDB-lite"/>
    </source>
</evidence>
<reference evidence="2 3" key="1">
    <citation type="journal article" date="2019" name="Nat. Ecol. Evol.">
        <title>Megaphylogeny resolves global patterns of mushroom evolution.</title>
        <authorList>
            <person name="Varga T."/>
            <person name="Krizsan K."/>
            <person name="Foldi C."/>
            <person name="Dima B."/>
            <person name="Sanchez-Garcia M."/>
            <person name="Sanchez-Ramirez S."/>
            <person name="Szollosi G.J."/>
            <person name="Szarkandi J.G."/>
            <person name="Papp V."/>
            <person name="Albert L."/>
            <person name="Andreopoulos W."/>
            <person name="Angelini C."/>
            <person name="Antonin V."/>
            <person name="Barry K.W."/>
            <person name="Bougher N.L."/>
            <person name="Buchanan P."/>
            <person name="Buyck B."/>
            <person name="Bense V."/>
            <person name="Catcheside P."/>
            <person name="Chovatia M."/>
            <person name="Cooper J."/>
            <person name="Damon W."/>
            <person name="Desjardin D."/>
            <person name="Finy P."/>
            <person name="Geml J."/>
            <person name="Haridas S."/>
            <person name="Hughes K."/>
            <person name="Justo A."/>
            <person name="Karasinski D."/>
            <person name="Kautmanova I."/>
            <person name="Kiss B."/>
            <person name="Kocsube S."/>
            <person name="Kotiranta H."/>
            <person name="LaButti K.M."/>
            <person name="Lechner B.E."/>
            <person name="Liimatainen K."/>
            <person name="Lipzen A."/>
            <person name="Lukacs Z."/>
            <person name="Mihaltcheva S."/>
            <person name="Morgado L.N."/>
            <person name="Niskanen T."/>
            <person name="Noordeloos M.E."/>
            <person name="Ohm R.A."/>
            <person name="Ortiz-Santana B."/>
            <person name="Ovrebo C."/>
            <person name="Racz N."/>
            <person name="Riley R."/>
            <person name="Savchenko A."/>
            <person name="Shiryaev A."/>
            <person name="Soop K."/>
            <person name="Spirin V."/>
            <person name="Szebenyi C."/>
            <person name="Tomsovsky M."/>
            <person name="Tulloss R.E."/>
            <person name="Uehling J."/>
            <person name="Grigoriev I.V."/>
            <person name="Vagvolgyi C."/>
            <person name="Papp T."/>
            <person name="Martin F.M."/>
            <person name="Miettinen O."/>
            <person name="Hibbett D.S."/>
            <person name="Nagy L.G."/>
        </authorList>
    </citation>
    <scope>NUCLEOTIDE SEQUENCE [LARGE SCALE GENOMIC DNA]</scope>
    <source>
        <strain evidence="2 3">CBS 166.37</strain>
    </source>
</reference>
<keyword evidence="3" id="KW-1185">Reference proteome</keyword>
<evidence type="ECO:0000313" key="2">
    <source>
        <dbReference type="EMBL" id="TFK31969.1"/>
    </source>
</evidence>
<dbReference type="Proteomes" id="UP000308652">
    <property type="component" value="Unassembled WGS sequence"/>
</dbReference>
<feature type="compositionally biased region" description="Low complexity" evidence="1">
    <location>
        <begin position="93"/>
        <end position="113"/>
    </location>
</feature>
<name>A0A5C3LFQ8_9AGAR</name>
<gene>
    <name evidence="2" type="ORF">BDQ12DRAFT_66248</name>
</gene>
<proteinExistence type="predicted"/>
<sequence>MILMVRSTPHTYVSFRPLQSSSPHLSLLDTPTSFENLELVNRLLPVSVVVARPLRNLECGNPTQRTVHFVLGLLEPSPDDARVVQPLIPRGNARSTTETSSPTAAPTARRQATGRSLAHAPSTRIGRRCITTTPWQRNMSASRLQIPRCEASGNKCPMGVPPPRLHGQTQPSHPSLLIVPVTVPVQQYHRTRAIQPTKTVGPSVLTPAGIYPERAPRLTIEYELFCRRLLGS</sequence>